<name>A0A9K3LL62_9STRA</name>
<organism evidence="4 5">
    <name type="scientific">Nitzschia inconspicua</name>
    <dbReference type="NCBI Taxonomy" id="303405"/>
    <lineage>
        <taxon>Eukaryota</taxon>
        <taxon>Sar</taxon>
        <taxon>Stramenopiles</taxon>
        <taxon>Ochrophyta</taxon>
        <taxon>Bacillariophyta</taxon>
        <taxon>Bacillariophyceae</taxon>
        <taxon>Bacillariophycidae</taxon>
        <taxon>Bacillariales</taxon>
        <taxon>Bacillariaceae</taxon>
        <taxon>Nitzschia</taxon>
    </lineage>
</organism>
<feature type="region of interest" description="Disordered" evidence="1">
    <location>
        <begin position="132"/>
        <end position="221"/>
    </location>
</feature>
<gene>
    <name evidence="4" type="ORF">IV203_037661</name>
</gene>
<dbReference type="OrthoDB" id="10254221at2759"/>
<dbReference type="EMBL" id="JAGRRH010000009">
    <property type="protein sequence ID" value="KAG7364459.1"/>
    <property type="molecule type" value="Genomic_DNA"/>
</dbReference>
<comment type="caution">
    <text evidence="4">The sequence shown here is derived from an EMBL/GenBank/DDBJ whole genome shotgun (WGS) entry which is preliminary data.</text>
</comment>
<keyword evidence="2" id="KW-1133">Transmembrane helix</keyword>
<feature type="compositionally biased region" description="Basic and acidic residues" evidence="1">
    <location>
        <begin position="138"/>
        <end position="149"/>
    </location>
</feature>
<evidence type="ECO:0000256" key="1">
    <source>
        <dbReference type="SAM" id="MobiDB-lite"/>
    </source>
</evidence>
<protein>
    <submittedName>
        <fullName evidence="4">NADPH-binding protein</fullName>
    </submittedName>
</protein>
<feature type="region of interest" description="Disordered" evidence="1">
    <location>
        <begin position="482"/>
        <end position="520"/>
    </location>
</feature>
<feature type="compositionally biased region" description="Polar residues" evidence="1">
    <location>
        <begin position="205"/>
        <end position="215"/>
    </location>
</feature>
<proteinExistence type="predicted"/>
<feature type="compositionally biased region" description="Basic and acidic residues" evidence="1">
    <location>
        <begin position="487"/>
        <end position="503"/>
    </location>
</feature>
<dbReference type="Proteomes" id="UP000693970">
    <property type="component" value="Unassembled WGS sequence"/>
</dbReference>
<dbReference type="Pfam" id="PF13460">
    <property type="entry name" value="NAD_binding_10"/>
    <property type="match status" value="2"/>
</dbReference>
<feature type="domain" description="NAD(P)-binding" evidence="3">
    <location>
        <begin position="800"/>
        <end position="861"/>
    </location>
</feature>
<evidence type="ECO:0000313" key="4">
    <source>
        <dbReference type="EMBL" id="KAG7364459.1"/>
    </source>
</evidence>
<dbReference type="PANTHER" id="PTHR15020">
    <property type="entry name" value="FLAVIN REDUCTASE-RELATED"/>
    <property type="match status" value="1"/>
</dbReference>
<keyword evidence="2" id="KW-0812">Transmembrane</keyword>
<sequence>MATEHTNHRMIFPGYRTRLVTTIELFIRIYETDPPAKEVSAPNTWKSRIRATPTRSFRLLGGFALVSLLGVILLASITLQEPSKLTATAFTLHTLPCQSGTLSSITIRQEIHRFGRRVRGTAHIVSRRSFGLSVSNSKNDDNGESDKPKASISKKRSSRTKNNSSKNKKLKNKKAKEMDPALKKKKEIMQQLKAKMEEKRKMDQDSNNASTQNKKIGNPLGKLINPFQAGKELRQTLGSLTTLGRGLSDETKQKYYLDDRFLDSSKGNGSGGTGLRNSASGILSSFSASSFLQEAVDTPSYVPEVLVIGATGEIGRLVVRRLLLEGRFQVRVLVRDLYSQTLNLLGTGVSYCQGDLNNVESLEYALTDVDKIVYVAGAPRPDEKDFQTKFQRYLQEHDVKLDSGDDDTAQRNSTAENLEWEQLASVLEVRAELAEQVDLVGMQNVVSAYQNIRHADYGTSQAAKRSLFKFGSRPEDFNLFALDDGDGQDKSENAKKQNDEKAFNDNYEYPDSYADEEDEDYDHDDDYEMLLEARLDGDSLVKTQVQWIRNQFGNGVFVGRVPKSTSSTVAGGEAAIVSSRLRSRDDPELGIDLSNGFGGFILRLVSDGNQYEAFVRTGLYESDNIEYVCEFGTDTKRTSLDSKSRNRFKTVRLAFENFKPVKKRVDTEGHDDVDIVASFTGKDVRYIGFRFRSSSNPSSLDNTRKDKAGDSYQNFYVALSYIKVYRVQPEPEFIFLSDARIPPTIHDGMVQHEQRVILTKNNAAELEESDLNSMSATLFDGNALQSISHMERSAEETYFKYRGEEILKKSGLSYTIIRVAGFNESPTSEASTIDLVQSNTNLVPVSRSEVAQVCVSALMDPAALNKSVYMTKKKSVSYVWDEEDISAKFVAIPNDPV</sequence>
<keyword evidence="5" id="KW-1185">Reference proteome</keyword>
<dbReference type="AlphaFoldDB" id="A0A9K3LL62"/>
<dbReference type="InterPro" id="IPR016040">
    <property type="entry name" value="NAD(P)-bd_dom"/>
</dbReference>
<feature type="compositionally biased region" description="Basic and acidic residues" evidence="1">
    <location>
        <begin position="194"/>
        <end position="204"/>
    </location>
</feature>
<evidence type="ECO:0000313" key="5">
    <source>
        <dbReference type="Proteomes" id="UP000693970"/>
    </source>
</evidence>
<feature type="domain" description="NAD(P)-binding" evidence="3">
    <location>
        <begin position="309"/>
        <end position="400"/>
    </location>
</feature>
<keyword evidence="2" id="KW-0472">Membrane</keyword>
<reference evidence="4" key="1">
    <citation type="journal article" date="2021" name="Sci. Rep.">
        <title>Diploid genomic architecture of Nitzschia inconspicua, an elite biomass production diatom.</title>
        <authorList>
            <person name="Oliver A."/>
            <person name="Podell S."/>
            <person name="Pinowska A."/>
            <person name="Traller J.C."/>
            <person name="Smith S.R."/>
            <person name="McClure R."/>
            <person name="Beliaev A."/>
            <person name="Bohutskyi P."/>
            <person name="Hill E.A."/>
            <person name="Rabines A."/>
            <person name="Zheng H."/>
            <person name="Allen L.Z."/>
            <person name="Kuo A."/>
            <person name="Grigoriev I.V."/>
            <person name="Allen A.E."/>
            <person name="Hazlebeck D."/>
            <person name="Allen E.E."/>
        </authorList>
    </citation>
    <scope>NUCLEOTIDE SEQUENCE</scope>
    <source>
        <strain evidence="4">Hildebrandi</strain>
    </source>
</reference>
<evidence type="ECO:0000259" key="3">
    <source>
        <dbReference type="Pfam" id="PF13460"/>
    </source>
</evidence>
<reference evidence="4" key="2">
    <citation type="submission" date="2021-04" db="EMBL/GenBank/DDBJ databases">
        <authorList>
            <person name="Podell S."/>
        </authorList>
    </citation>
    <scope>NUCLEOTIDE SEQUENCE</scope>
    <source>
        <strain evidence="4">Hildebrandi</strain>
    </source>
</reference>
<dbReference type="PANTHER" id="PTHR15020:SF11">
    <property type="entry name" value="OS06G0360300 PROTEIN"/>
    <property type="match status" value="1"/>
</dbReference>
<feature type="transmembrane region" description="Helical" evidence="2">
    <location>
        <begin position="57"/>
        <end position="79"/>
    </location>
</feature>
<accession>A0A9K3LL62</accession>
<evidence type="ECO:0000256" key="2">
    <source>
        <dbReference type="SAM" id="Phobius"/>
    </source>
</evidence>